<dbReference type="RefSeq" id="WP_228854120.1">
    <property type="nucleotide sequence ID" value="NZ_AP024086.1"/>
</dbReference>
<organism evidence="2 3">
    <name type="scientific">Desulfomarina profundi</name>
    <dbReference type="NCBI Taxonomy" id="2772557"/>
    <lineage>
        <taxon>Bacteria</taxon>
        <taxon>Pseudomonadati</taxon>
        <taxon>Thermodesulfobacteriota</taxon>
        <taxon>Desulfobulbia</taxon>
        <taxon>Desulfobulbales</taxon>
        <taxon>Desulfobulbaceae</taxon>
        <taxon>Desulfomarina</taxon>
    </lineage>
</organism>
<dbReference type="PANTHER" id="PTHR39339">
    <property type="entry name" value="SLR1444 PROTEIN"/>
    <property type="match status" value="1"/>
</dbReference>
<accession>A0A8D5FQ50</accession>
<gene>
    <name evidence="2" type="ORF">DGMP_23880</name>
</gene>
<dbReference type="Pfam" id="PF05235">
    <property type="entry name" value="CHAD"/>
    <property type="match status" value="1"/>
</dbReference>
<sequence length="521" mass="60499">MFSFTGKAVMESSSFVFTFPDDKIIRESKPLKIGKSPFSLEVTAGLFEEGRLLDTFTEEVRKSGKLLFSINDRLLLIDWRSGDIFEQPVDYSWSFLPELKSGPVRDNLKGVSEIRAINPVAGLKIRQDKGLVLDDEVKTRVRLSFFSFRRKNKSLLFGVTRILRGYEKTHGILVSWLLAEGAQENSDPLAVYAQLGIQTRDYSVKPRLDISGTDDIKKSVTTIIRTSLGVAEQNEPGIIADLDTEFLHDYRVSFRKIRSALSLFSGIYESKETARLKKEFGELMKKTNRLRDLDVYLLDRDRYFSLVPESSHEGLEILFTHLRRVRKTEHRAFCRVLKSKEYRKSMDTWKELFSDPSNLSDGRQKRRVSSVFAAKRIVKRYKKVCRIARSIDARTEDAVVHELRIECKKLRYLMEFSTPFFAGKKMKKLIRSLKRLQDNLGRFNDYSVQQRFPSEFFEEKMKRSRKGIKMAEAIGALTAMLYQLQCRERDLVMENFARFDTEKVHAAFQELFEHQVKGLSE</sequence>
<keyword evidence="3" id="KW-1185">Reference proteome</keyword>
<evidence type="ECO:0000313" key="2">
    <source>
        <dbReference type="EMBL" id="BCL61695.1"/>
    </source>
</evidence>
<feature type="domain" description="CHAD" evidence="1">
    <location>
        <begin position="213"/>
        <end position="503"/>
    </location>
</feature>
<dbReference type="InterPro" id="IPR007899">
    <property type="entry name" value="CHAD_dom"/>
</dbReference>
<evidence type="ECO:0000259" key="1">
    <source>
        <dbReference type="PROSITE" id="PS51708"/>
    </source>
</evidence>
<dbReference type="EMBL" id="AP024086">
    <property type="protein sequence ID" value="BCL61695.1"/>
    <property type="molecule type" value="Genomic_DNA"/>
</dbReference>
<dbReference type="Proteomes" id="UP000826725">
    <property type="component" value="Chromosome"/>
</dbReference>
<dbReference type="AlphaFoldDB" id="A0A8D5FQ50"/>
<dbReference type="SMART" id="SM00880">
    <property type="entry name" value="CHAD"/>
    <property type="match status" value="1"/>
</dbReference>
<proteinExistence type="predicted"/>
<dbReference type="PROSITE" id="PS51708">
    <property type="entry name" value="CHAD"/>
    <property type="match status" value="1"/>
</dbReference>
<dbReference type="PANTHER" id="PTHR39339:SF1">
    <property type="entry name" value="CHAD DOMAIN-CONTAINING PROTEIN"/>
    <property type="match status" value="1"/>
</dbReference>
<protein>
    <submittedName>
        <fullName evidence="2">CHAD domain-containing protein</fullName>
    </submittedName>
</protein>
<reference evidence="2" key="1">
    <citation type="submission" date="2020-09" db="EMBL/GenBank/DDBJ databases">
        <title>Desulfogranum mesoprofundum gen. nov., sp. nov., a novel mesophilic, sulfate-reducing chemolithoautotroph isolated from a deep-sea hydrothermal vent chimney in the Suiyo Seamount.</title>
        <authorList>
            <person name="Hashimoto Y."/>
            <person name="Nakagawa S."/>
        </authorList>
    </citation>
    <scope>NUCLEOTIDE SEQUENCE</scope>
    <source>
        <strain evidence="2">KT2</strain>
    </source>
</reference>
<evidence type="ECO:0000313" key="3">
    <source>
        <dbReference type="Proteomes" id="UP000826725"/>
    </source>
</evidence>
<dbReference type="KEGG" id="dbk:DGMP_23880"/>
<name>A0A8D5FQ50_9BACT</name>